<evidence type="ECO:0000313" key="3">
    <source>
        <dbReference type="Proteomes" id="UP000288024"/>
    </source>
</evidence>
<dbReference type="PANTHER" id="PTHR12956">
    <property type="entry name" value="ALKALINE CERAMIDASE-RELATED"/>
    <property type="match status" value="1"/>
</dbReference>
<dbReference type="RefSeq" id="WP_127735382.1">
    <property type="nucleotide sequence ID" value="NZ_RZTZ01000001.1"/>
</dbReference>
<name>A0A3S2UCM7_9BACI</name>
<keyword evidence="3" id="KW-1185">Reference proteome</keyword>
<evidence type="ECO:0000259" key="1">
    <source>
        <dbReference type="Pfam" id="PF04765"/>
    </source>
</evidence>
<accession>A0A3S2UCM7</accession>
<dbReference type="PANTHER" id="PTHR12956:SF17">
    <property type="entry name" value="OS01G0749100 PROTEIN"/>
    <property type="match status" value="1"/>
</dbReference>
<gene>
    <name evidence="2" type="ORF">EM808_02595</name>
</gene>
<dbReference type="SUPFAM" id="SSF53448">
    <property type="entry name" value="Nucleotide-diphospho-sugar transferases"/>
    <property type="match status" value="1"/>
</dbReference>
<organism evidence="2 3">
    <name type="scientific">Niallia taxi</name>
    <dbReference type="NCBI Taxonomy" id="2499688"/>
    <lineage>
        <taxon>Bacteria</taxon>
        <taxon>Bacillati</taxon>
        <taxon>Bacillota</taxon>
        <taxon>Bacilli</taxon>
        <taxon>Bacillales</taxon>
        <taxon>Bacillaceae</taxon>
        <taxon>Niallia</taxon>
    </lineage>
</organism>
<dbReference type="Pfam" id="PF04765">
    <property type="entry name" value="TOD1_MUCI70"/>
    <property type="match status" value="1"/>
</dbReference>
<evidence type="ECO:0000313" key="2">
    <source>
        <dbReference type="EMBL" id="RVT67384.1"/>
    </source>
</evidence>
<proteinExistence type="predicted"/>
<comment type="caution">
    <text evidence="2">The sequence shown here is derived from an EMBL/GenBank/DDBJ whole genome shotgun (WGS) entry which is preliminary data.</text>
</comment>
<dbReference type="AlphaFoldDB" id="A0A3S2UCM7"/>
<dbReference type="EMBL" id="RZTZ01000001">
    <property type="protein sequence ID" value="RVT67384.1"/>
    <property type="molecule type" value="Genomic_DNA"/>
</dbReference>
<dbReference type="InterPro" id="IPR048354">
    <property type="entry name" value="TOD1_MUCI70_glycTrfase_dom"/>
</dbReference>
<dbReference type="InterPro" id="IPR029044">
    <property type="entry name" value="Nucleotide-diphossugar_trans"/>
</dbReference>
<dbReference type="Proteomes" id="UP000288024">
    <property type="component" value="Unassembled WGS sequence"/>
</dbReference>
<dbReference type="InterPro" id="IPR006852">
    <property type="entry name" value="TOD1_MUCI70"/>
</dbReference>
<reference evidence="2 3" key="1">
    <citation type="submission" date="2019-01" db="EMBL/GenBank/DDBJ databases">
        <title>Bacillus sp. M5HDSG1-1, whole genome shotgun sequence.</title>
        <authorList>
            <person name="Tuo L."/>
        </authorList>
    </citation>
    <scope>NUCLEOTIDE SEQUENCE [LARGE SCALE GENOMIC DNA]</scope>
    <source>
        <strain evidence="2 3">M5HDSG1-1</strain>
    </source>
</reference>
<feature type="domain" description="TOD1/MUCI70 glycosyltransferase-like" evidence="1">
    <location>
        <begin position="58"/>
        <end position="193"/>
    </location>
</feature>
<sequence length="231" mass="27405">MKKRVVIYTAITKDYDELKEPAIISNQCDYICFTDDPTLISPTWQIRPLPPSDLDIVRQCRQVKIMPHFFLPEYEYSIWVDGNVEIIGDIDQLIEQYFINGDKTLYTFKHPVRDCVYEEVKECIKNGKDNEKIIRKQLALLKSEYYPKHNGLIESNVILRKTHSPDVMQLMEQWWKLVKNYSRRDQLSFNYAAWVTGFFFGCLEGNSRGSNSYFRYLHDHIILEMEQPETV</sequence>
<protein>
    <submittedName>
        <fullName evidence="2">DUF616 domain-containing protein</fullName>
    </submittedName>
</protein>